<name>A0A165LE44_9APHY</name>
<evidence type="ECO:0008006" key="3">
    <source>
        <dbReference type="Google" id="ProtNLM"/>
    </source>
</evidence>
<dbReference type="OrthoDB" id="3830579at2759"/>
<sequence length="197" mass="21894">MVTVELMVIELKDGVDGQSPEFKRFREAAAKAGIIHQSYGTPIENAKQLYWVLSFDQGFEPKDLVWPEKEYGDFFREVLNIATAEPVSYFIPFDAYPEKAVTAPVTEIAVITLKGDVDAYTKLQDVAILELQKSPSVHEARYGITKIGEKQAAVAFVGWASVETHQSWAKANREKLQAAGAFVESATLVHVPLKLHV</sequence>
<dbReference type="Proteomes" id="UP000076727">
    <property type="component" value="Unassembled WGS sequence"/>
</dbReference>
<evidence type="ECO:0000313" key="1">
    <source>
        <dbReference type="EMBL" id="KZT64296.1"/>
    </source>
</evidence>
<accession>A0A165LE44</accession>
<dbReference type="AlphaFoldDB" id="A0A165LE44"/>
<organism evidence="1 2">
    <name type="scientific">Daedalea quercina L-15889</name>
    <dbReference type="NCBI Taxonomy" id="1314783"/>
    <lineage>
        <taxon>Eukaryota</taxon>
        <taxon>Fungi</taxon>
        <taxon>Dikarya</taxon>
        <taxon>Basidiomycota</taxon>
        <taxon>Agaricomycotina</taxon>
        <taxon>Agaricomycetes</taxon>
        <taxon>Polyporales</taxon>
        <taxon>Fomitopsis</taxon>
    </lineage>
</organism>
<dbReference type="Gene3D" id="3.30.70.100">
    <property type="match status" value="1"/>
</dbReference>
<keyword evidence="2" id="KW-1185">Reference proteome</keyword>
<dbReference type="EMBL" id="KV429133">
    <property type="protein sequence ID" value="KZT64296.1"/>
    <property type="molecule type" value="Genomic_DNA"/>
</dbReference>
<gene>
    <name evidence="1" type="ORF">DAEQUDRAFT_815076</name>
</gene>
<evidence type="ECO:0000313" key="2">
    <source>
        <dbReference type="Proteomes" id="UP000076727"/>
    </source>
</evidence>
<reference evidence="1 2" key="1">
    <citation type="journal article" date="2016" name="Mol. Biol. Evol.">
        <title>Comparative Genomics of Early-Diverging Mushroom-Forming Fungi Provides Insights into the Origins of Lignocellulose Decay Capabilities.</title>
        <authorList>
            <person name="Nagy L.G."/>
            <person name="Riley R."/>
            <person name="Tritt A."/>
            <person name="Adam C."/>
            <person name="Daum C."/>
            <person name="Floudas D."/>
            <person name="Sun H."/>
            <person name="Yadav J.S."/>
            <person name="Pangilinan J."/>
            <person name="Larsson K.H."/>
            <person name="Matsuura K."/>
            <person name="Barry K."/>
            <person name="Labutti K."/>
            <person name="Kuo R."/>
            <person name="Ohm R.A."/>
            <person name="Bhattacharya S.S."/>
            <person name="Shirouzu T."/>
            <person name="Yoshinaga Y."/>
            <person name="Martin F.M."/>
            <person name="Grigoriev I.V."/>
            <person name="Hibbett D.S."/>
        </authorList>
    </citation>
    <scope>NUCLEOTIDE SEQUENCE [LARGE SCALE GENOMIC DNA]</scope>
    <source>
        <strain evidence="1 2">L-15889</strain>
    </source>
</reference>
<dbReference type="STRING" id="1314783.A0A165LE44"/>
<proteinExistence type="predicted"/>
<protein>
    <recommendedName>
        <fullName evidence="3">ABM domain-containing protein</fullName>
    </recommendedName>
</protein>